<protein>
    <submittedName>
        <fullName evidence="2">Uncharacterized protein</fullName>
    </submittedName>
</protein>
<evidence type="ECO:0000313" key="2">
    <source>
        <dbReference type="EMBL" id="KAH0538708.1"/>
    </source>
</evidence>
<sequence length="218" mass="23111">MTSDCFVCPSHGLPLKAAVNSDEAEYWQPNVTCLVDSINPTSNISATNDISWTLGYCGCGSLSLVCDLGFGGAQANLAQAIVGQNALGIDYQDMLEVYHMGSYSDNPTAQGSMASCYPMLMANQQPVAGGGYGGNFLGQAVIHWCQFPSSPTPRETASMENANPAGWPWKADYDIVVYSPIVSYSSSGNTSESPDPGYYSNSPRLSLRGYGSDPPEKG</sequence>
<accession>A0A9P8KZ95</accession>
<proteinExistence type="predicted"/>
<evidence type="ECO:0000313" key="3">
    <source>
        <dbReference type="Proteomes" id="UP000698800"/>
    </source>
</evidence>
<dbReference type="AlphaFoldDB" id="A0A9P8KZ95"/>
<dbReference type="EMBL" id="JAGHQL010000099">
    <property type="protein sequence ID" value="KAH0538708.1"/>
    <property type="molecule type" value="Genomic_DNA"/>
</dbReference>
<reference evidence="2" key="1">
    <citation type="submission" date="2021-03" db="EMBL/GenBank/DDBJ databases">
        <title>Comparative genomics and phylogenomic investigation of the class Geoglossomycetes provide insights into ecological specialization and systematics.</title>
        <authorList>
            <person name="Melie T."/>
            <person name="Pirro S."/>
            <person name="Miller A.N."/>
            <person name="Quandt A."/>
        </authorList>
    </citation>
    <scope>NUCLEOTIDE SEQUENCE</scope>
    <source>
        <strain evidence="2">GBOQ0MN5Z8</strain>
    </source>
</reference>
<gene>
    <name evidence="2" type="ORF">FGG08_004725</name>
</gene>
<feature type="region of interest" description="Disordered" evidence="1">
    <location>
        <begin position="185"/>
        <end position="218"/>
    </location>
</feature>
<organism evidence="2 3">
    <name type="scientific">Glutinoglossum americanum</name>
    <dbReference type="NCBI Taxonomy" id="1670608"/>
    <lineage>
        <taxon>Eukaryota</taxon>
        <taxon>Fungi</taxon>
        <taxon>Dikarya</taxon>
        <taxon>Ascomycota</taxon>
        <taxon>Pezizomycotina</taxon>
        <taxon>Geoglossomycetes</taxon>
        <taxon>Geoglossales</taxon>
        <taxon>Geoglossaceae</taxon>
        <taxon>Glutinoglossum</taxon>
    </lineage>
</organism>
<feature type="compositionally biased region" description="Polar residues" evidence="1">
    <location>
        <begin position="188"/>
        <end position="204"/>
    </location>
</feature>
<name>A0A9P8KZ95_9PEZI</name>
<dbReference type="Proteomes" id="UP000698800">
    <property type="component" value="Unassembled WGS sequence"/>
</dbReference>
<evidence type="ECO:0000256" key="1">
    <source>
        <dbReference type="SAM" id="MobiDB-lite"/>
    </source>
</evidence>
<comment type="caution">
    <text evidence="2">The sequence shown here is derived from an EMBL/GenBank/DDBJ whole genome shotgun (WGS) entry which is preliminary data.</text>
</comment>
<keyword evidence="3" id="KW-1185">Reference proteome</keyword>